<comment type="caution">
    <text evidence="5">The sequence shown here is derived from an EMBL/GenBank/DDBJ whole genome shotgun (WGS) entry which is preliminary data.</text>
</comment>
<accession>A0ABS7ZNL6</accession>
<gene>
    <name evidence="5" type="primary">modA</name>
    <name evidence="5" type="ORF">LEP48_17990</name>
</gene>
<name>A0ABS7ZNL6_9MICO</name>
<keyword evidence="6" id="KW-1185">Reference proteome</keyword>
<feature type="signal peptide" evidence="4">
    <location>
        <begin position="1"/>
        <end position="20"/>
    </location>
</feature>
<dbReference type="Proteomes" id="UP001319870">
    <property type="component" value="Unassembled WGS sequence"/>
</dbReference>
<dbReference type="InterPro" id="IPR050682">
    <property type="entry name" value="ModA/WtpA"/>
</dbReference>
<dbReference type="PIRSF" id="PIRSF004846">
    <property type="entry name" value="ModA"/>
    <property type="match status" value="1"/>
</dbReference>
<proteinExistence type="inferred from homology"/>
<keyword evidence="3 4" id="KW-0732">Signal</keyword>
<evidence type="ECO:0000256" key="3">
    <source>
        <dbReference type="ARBA" id="ARBA00022729"/>
    </source>
</evidence>
<dbReference type="Pfam" id="PF13531">
    <property type="entry name" value="SBP_bac_11"/>
    <property type="match status" value="1"/>
</dbReference>
<keyword evidence="2" id="KW-0479">Metal-binding</keyword>
<evidence type="ECO:0000256" key="4">
    <source>
        <dbReference type="SAM" id="SignalP"/>
    </source>
</evidence>
<sequence length="263" mass="25753">MRRRPRTPAAGAGLAGLALAATALGGCGPAAGGDVGTSAGTTTLTVFAAASLQHAFEQVATEFEARHEGVDVRLSLAGSADLVAQVQQGAPADVVATASTATMDRLAADNLVGAPQAFATNALQIAVPPGNPAGVETLADLTDPGLALVLCAPEVPCGAASAAVEEAAGLHLRPVSEERSVTDVLGKVTTGEADAGLVYVTDVAAAGDGVEGIAFPESSAAPTTYPVATVAGSAEPALAQEFVHLVLAAEGRATLLNLGFGAP</sequence>
<protein>
    <submittedName>
        <fullName evidence="5">Molybdate ABC transporter substrate-binding protein</fullName>
    </submittedName>
</protein>
<dbReference type="EMBL" id="JAIXCQ010000019">
    <property type="protein sequence ID" value="MCA5895224.1"/>
    <property type="molecule type" value="Genomic_DNA"/>
</dbReference>
<dbReference type="PANTHER" id="PTHR30632:SF0">
    <property type="entry name" value="SULFATE-BINDING PROTEIN"/>
    <property type="match status" value="1"/>
</dbReference>
<dbReference type="Gene3D" id="3.40.190.10">
    <property type="entry name" value="Periplasmic binding protein-like II"/>
    <property type="match status" value="2"/>
</dbReference>
<dbReference type="PROSITE" id="PS51257">
    <property type="entry name" value="PROKAR_LIPOPROTEIN"/>
    <property type="match status" value="1"/>
</dbReference>
<comment type="similarity">
    <text evidence="1">Belongs to the bacterial solute-binding protein ModA family.</text>
</comment>
<evidence type="ECO:0000313" key="5">
    <source>
        <dbReference type="EMBL" id="MCA5895224.1"/>
    </source>
</evidence>
<evidence type="ECO:0000256" key="2">
    <source>
        <dbReference type="ARBA" id="ARBA00022723"/>
    </source>
</evidence>
<dbReference type="InterPro" id="IPR005950">
    <property type="entry name" value="ModA"/>
</dbReference>
<dbReference type="RefSeq" id="WP_225566956.1">
    <property type="nucleotide sequence ID" value="NZ_JAIXCQ010000019.1"/>
</dbReference>
<dbReference type="PANTHER" id="PTHR30632">
    <property type="entry name" value="MOLYBDATE-BINDING PERIPLASMIC PROTEIN"/>
    <property type="match status" value="1"/>
</dbReference>
<dbReference type="NCBIfam" id="TIGR01256">
    <property type="entry name" value="modA"/>
    <property type="match status" value="1"/>
</dbReference>
<dbReference type="SUPFAM" id="SSF53850">
    <property type="entry name" value="Periplasmic binding protein-like II"/>
    <property type="match status" value="1"/>
</dbReference>
<feature type="chain" id="PRO_5045090199" evidence="4">
    <location>
        <begin position="21"/>
        <end position="263"/>
    </location>
</feature>
<organism evidence="5 6">
    <name type="scientific">Isoptericola luteus</name>
    <dbReference type="NCBI Taxonomy" id="2879484"/>
    <lineage>
        <taxon>Bacteria</taxon>
        <taxon>Bacillati</taxon>
        <taxon>Actinomycetota</taxon>
        <taxon>Actinomycetes</taxon>
        <taxon>Micrococcales</taxon>
        <taxon>Promicromonosporaceae</taxon>
        <taxon>Isoptericola</taxon>
    </lineage>
</organism>
<evidence type="ECO:0000313" key="6">
    <source>
        <dbReference type="Proteomes" id="UP001319870"/>
    </source>
</evidence>
<evidence type="ECO:0000256" key="1">
    <source>
        <dbReference type="ARBA" id="ARBA00009175"/>
    </source>
</evidence>
<reference evidence="5 6" key="1">
    <citation type="submission" date="2021-09" db="EMBL/GenBank/DDBJ databases">
        <title>Isoptericola luteus sp. nov., a novel bacterium isolated from Harbin, the capital city of Heilongjiang province.</title>
        <authorList>
            <person name="Li J."/>
        </authorList>
    </citation>
    <scope>NUCLEOTIDE SEQUENCE [LARGE SCALE GENOMIC DNA]</scope>
    <source>
        <strain evidence="5 6">NEAU-Y5</strain>
    </source>
</reference>